<protein>
    <recommendedName>
        <fullName evidence="2">STPR domain-containing protein</fullName>
    </recommendedName>
</protein>
<feature type="compositionally biased region" description="Basic and acidic residues" evidence="1">
    <location>
        <begin position="138"/>
        <end position="151"/>
    </location>
</feature>
<feature type="compositionally biased region" description="Basic and acidic residues" evidence="1">
    <location>
        <begin position="41"/>
        <end position="72"/>
    </location>
</feature>
<name>A0A7R8UTM7_HERIL</name>
<evidence type="ECO:0000259" key="2">
    <source>
        <dbReference type="Pfam" id="PF21107"/>
    </source>
</evidence>
<gene>
    <name evidence="3" type="ORF">HERILL_LOCUS9611</name>
</gene>
<feature type="region of interest" description="Disordered" evidence="1">
    <location>
        <begin position="39"/>
        <end position="72"/>
    </location>
</feature>
<organism evidence="3 4">
    <name type="scientific">Hermetia illucens</name>
    <name type="common">Black soldier fly</name>
    <dbReference type="NCBI Taxonomy" id="343691"/>
    <lineage>
        <taxon>Eukaryota</taxon>
        <taxon>Metazoa</taxon>
        <taxon>Ecdysozoa</taxon>
        <taxon>Arthropoda</taxon>
        <taxon>Hexapoda</taxon>
        <taxon>Insecta</taxon>
        <taxon>Pterygota</taxon>
        <taxon>Neoptera</taxon>
        <taxon>Endopterygota</taxon>
        <taxon>Diptera</taxon>
        <taxon>Brachycera</taxon>
        <taxon>Stratiomyomorpha</taxon>
        <taxon>Stratiomyidae</taxon>
        <taxon>Hermetiinae</taxon>
        <taxon>Hermetia</taxon>
    </lineage>
</organism>
<keyword evidence="4" id="KW-1185">Reference proteome</keyword>
<sequence>MSATVDPAPVVKTETPLFYNCNYPATLLNLDTYQNVKSRSKWNESPEARQRRLARNAERMREKRSKESDEEYRARLARNAEANRIRRQNESDMERTLRLMKNAARQRLRRANESGEDRAKRLAKSAERMRMVRASAPKVEKPNLADRLKGY</sequence>
<feature type="domain" description="STPR" evidence="2">
    <location>
        <begin position="94"/>
        <end position="136"/>
    </location>
</feature>
<evidence type="ECO:0000313" key="4">
    <source>
        <dbReference type="Proteomes" id="UP000594454"/>
    </source>
</evidence>
<dbReference type="AlphaFoldDB" id="A0A7R8UTM7"/>
<accession>A0A7R8UTM7</accession>
<evidence type="ECO:0000313" key="3">
    <source>
        <dbReference type="EMBL" id="CAD7086871.1"/>
    </source>
</evidence>
<dbReference type="EMBL" id="LR899012">
    <property type="protein sequence ID" value="CAD7086871.1"/>
    <property type="molecule type" value="Genomic_DNA"/>
</dbReference>
<feature type="compositionally biased region" description="Basic and acidic residues" evidence="1">
    <location>
        <begin position="110"/>
        <end position="130"/>
    </location>
</feature>
<proteinExistence type="predicted"/>
<dbReference type="InParanoid" id="A0A7R8UTM7"/>
<feature type="region of interest" description="Disordered" evidence="1">
    <location>
        <begin position="103"/>
        <end position="151"/>
    </location>
</feature>
<dbReference type="InterPro" id="IPR048998">
    <property type="entry name" value="STPR"/>
</dbReference>
<dbReference type="Proteomes" id="UP000594454">
    <property type="component" value="Chromosome 4"/>
</dbReference>
<reference evidence="3 4" key="1">
    <citation type="submission" date="2020-11" db="EMBL/GenBank/DDBJ databases">
        <authorList>
            <person name="Wallbank WR R."/>
            <person name="Pardo Diaz C."/>
            <person name="Kozak K."/>
            <person name="Martin S."/>
            <person name="Jiggins C."/>
            <person name="Moest M."/>
            <person name="Warren A I."/>
            <person name="Generalovic N T."/>
            <person name="Byers J.R.P. K."/>
            <person name="Montejo-Kovacevich G."/>
            <person name="Yen C E."/>
        </authorList>
    </citation>
    <scope>NUCLEOTIDE SEQUENCE [LARGE SCALE GENOMIC DNA]</scope>
</reference>
<evidence type="ECO:0000256" key="1">
    <source>
        <dbReference type="SAM" id="MobiDB-lite"/>
    </source>
</evidence>
<dbReference type="OrthoDB" id="10057854at2759"/>
<dbReference type="Pfam" id="PF21107">
    <property type="entry name" value="STPRs"/>
    <property type="match status" value="1"/>
</dbReference>